<dbReference type="AlphaFoldDB" id="A0A0A9E7P3"/>
<protein>
    <submittedName>
        <fullName evidence="1">Uncharacterized protein</fullName>
    </submittedName>
</protein>
<reference evidence="1" key="2">
    <citation type="journal article" date="2015" name="Data Brief">
        <title>Shoot transcriptome of the giant reed, Arundo donax.</title>
        <authorList>
            <person name="Barrero R.A."/>
            <person name="Guerrero F.D."/>
            <person name="Moolhuijzen P."/>
            <person name="Goolsby J.A."/>
            <person name="Tidwell J."/>
            <person name="Bellgard S.E."/>
            <person name="Bellgard M.I."/>
        </authorList>
    </citation>
    <scope>NUCLEOTIDE SEQUENCE</scope>
    <source>
        <tissue evidence="1">Shoot tissue taken approximately 20 cm above the soil surface</tissue>
    </source>
</reference>
<organism evidence="1">
    <name type="scientific">Arundo donax</name>
    <name type="common">Giant reed</name>
    <name type="synonym">Donax arundinaceus</name>
    <dbReference type="NCBI Taxonomy" id="35708"/>
    <lineage>
        <taxon>Eukaryota</taxon>
        <taxon>Viridiplantae</taxon>
        <taxon>Streptophyta</taxon>
        <taxon>Embryophyta</taxon>
        <taxon>Tracheophyta</taxon>
        <taxon>Spermatophyta</taxon>
        <taxon>Magnoliopsida</taxon>
        <taxon>Liliopsida</taxon>
        <taxon>Poales</taxon>
        <taxon>Poaceae</taxon>
        <taxon>PACMAD clade</taxon>
        <taxon>Arundinoideae</taxon>
        <taxon>Arundineae</taxon>
        <taxon>Arundo</taxon>
    </lineage>
</organism>
<sequence length="64" mass="7293">MAARATSLLPFKMLFLTKSSKSIQPEENLLNCWRKGKKERKSHAIPPSTRTIVSSHCFCAVFRL</sequence>
<proteinExistence type="predicted"/>
<name>A0A0A9E7P3_ARUDO</name>
<reference evidence="1" key="1">
    <citation type="submission" date="2014-09" db="EMBL/GenBank/DDBJ databases">
        <authorList>
            <person name="Magalhaes I.L.F."/>
            <person name="Oliveira U."/>
            <person name="Santos F.R."/>
            <person name="Vidigal T.H.D.A."/>
            <person name="Brescovit A.D."/>
            <person name="Santos A.J."/>
        </authorList>
    </citation>
    <scope>NUCLEOTIDE SEQUENCE</scope>
    <source>
        <tissue evidence="1">Shoot tissue taken approximately 20 cm above the soil surface</tissue>
    </source>
</reference>
<dbReference type="EMBL" id="GBRH01202857">
    <property type="protein sequence ID" value="JAD95038.1"/>
    <property type="molecule type" value="Transcribed_RNA"/>
</dbReference>
<accession>A0A0A9E7P3</accession>
<evidence type="ECO:0000313" key="1">
    <source>
        <dbReference type="EMBL" id="JAD95038.1"/>
    </source>
</evidence>